<evidence type="ECO:0000313" key="2">
    <source>
        <dbReference type="EMBL" id="TYK26731.1"/>
    </source>
</evidence>
<evidence type="ECO:0000313" key="4">
    <source>
        <dbReference type="Proteomes" id="UP000321947"/>
    </source>
</evidence>
<dbReference type="EMBL" id="SSTD01003357">
    <property type="protein sequence ID" value="TYK26731.1"/>
    <property type="molecule type" value="Genomic_DNA"/>
</dbReference>
<name>A0A5A7TJK9_CUCMM</name>
<protein>
    <submittedName>
        <fullName evidence="1">Uncharacterized protein</fullName>
    </submittedName>
</protein>
<evidence type="ECO:0000313" key="3">
    <source>
        <dbReference type="Proteomes" id="UP000321393"/>
    </source>
</evidence>
<dbReference type="Proteomes" id="UP000321947">
    <property type="component" value="Unassembled WGS sequence"/>
</dbReference>
<gene>
    <name evidence="2" type="ORF">E5676_scaffold124G00170</name>
    <name evidence="1" type="ORF">E6C27_scaffold67G006490</name>
</gene>
<dbReference type="Proteomes" id="UP000321393">
    <property type="component" value="Unassembled WGS sequence"/>
</dbReference>
<comment type="caution">
    <text evidence="1">The sequence shown here is derived from an EMBL/GenBank/DDBJ whole genome shotgun (WGS) entry which is preliminary data.</text>
</comment>
<reference evidence="3 4" key="1">
    <citation type="submission" date="2019-08" db="EMBL/GenBank/DDBJ databases">
        <title>Draft genome sequences of two oriental melons (Cucumis melo L. var makuwa).</title>
        <authorList>
            <person name="Kwon S.-Y."/>
        </authorList>
    </citation>
    <scope>NUCLEOTIDE SEQUENCE [LARGE SCALE GENOMIC DNA]</scope>
    <source>
        <strain evidence="4">cv. Chang Bougi</strain>
        <strain evidence="3">cv. SW 3</strain>
        <tissue evidence="1">Leaf</tissue>
    </source>
</reference>
<accession>A0A5A7TJK9</accession>
<dbReference type="EMBL" id="SSTE01016227">
    <property type="protein sequence ID" value="KAA0042156.1"/>
    <property type="molecule type" value="Genomic_DNA"/>
</dbReference>
<sequence length="59" mass="6653">MHERENLPHDFFLLAMGSSSEVCSYSGCIIVRPEVDPTWLKDLLDGAQPTPTPRRSQHS</sequence>
<dbReference type="AlphaFoldDB" id="A0A5A7TJK9"/>
<evidence type="ECO:0000313" key="1">
    <source>
        <dbReference type="EMBL" id="KAA0042156.1"/>
    </source>
</evidence>
<proteinExistence type="predicted"/>
<organism evidence="1 3">
    <name type="scientific">Cucumis melo var. makuwa</name>
    <name type="common">Oriental melon</name>
    <dbReference type="NCBI Taxonomy" id="1194695"/>
    <lineage>
        <taxon>Eukaryota</taxon>
        <taxon>Viridiplantae</taxon>
        <taxon>Streptophyta</taxon>
        <taxon>Embryophyta</taxon>
        <taxon>Tracheophyta</taxon>
        <taxon>Spermatophyta</taxon>
        <taxon>Magnoliopsida</taxon>
        <taxon>eudicotyledons</taxon>
        <taxon>Gunneridae</taxon>
        <taxon>Pentapetalae</taxon>
        <taxon>rosids</taxon>
        <taxon>fabids</taxon>
        <taxon>Cucurbitales</taxon>
        <taxon>Cucurbitaceae</taxon>
        <taxon>Benincaseae</taxon>
        <taxon>Cucumis</taxon>
    </lineage>
</organism>